<feature type="transmembrane region" description="Helical" evidence="13">
    <location>
        <begin position="853"/>
        <end position="872"/>
    </location>
</feature>
<dbReference type="InterPro" id="IPR005821">
    <property type="entry name" value="Ion_trans_dom"/>
</dbReference>
<evidence type="ECO:0000256" key="7">
    <source>
        <dbReference type="ARBA" id="ARBA00022692"/>
    </source>
</evidence>
<keyword evidence="18" id="KW-1185">Reference proteome</keyword>
<sequence>MSRSNVSIVLDYDSQPKESVQLTREALYIRSNIEMCTCVYFIPDLLVTKEAHQTIQGELPPSTEWQTELHTITQKTNAYGDIQFVRNGNSVSKFVRCHSNDEVSDLLELLNDYWNLDRPNLIISVTGGAKSFSMNPHLTEQFNRGITCAAATTGSWIITGGLNTGVMKFVGSAVKEYTLIHGNKNKIVNIGIAPWGTVRNKELLINANGSYPIKYTGDGKAKKGDSPLDPNHSHFILVDNGTELKFRGEINLRNRLEAGISNMYDDDYNNFSIPVVMVVLEGGVGTLETVAGAIHNQIPAVIVEGSGRAADIICYVYENSVESEVKLRNEFDQMMTKTISIVEKSVWEECRKRIIAEFTENNIENNMNMMREIFQSRDHINVYRLDVFGMGNSVDYAILNALLRVNKSKTMDQLRLALAWNRIDIAKSEIFANQTKWDQKDLEEIAFTAIIENKTEFVKLCIYNGLNLSQFLTMKRLLRLYNEAAVGTVFVQILERQSSLRKQKSGFYNFADIGYSLIHLIGSFYTPLYFKDKYYHINVFDLVYATESKIIDGTSDTDIVFDFNYPERELFIWALVNQHFDLCMLFWENCPGRLAASLFGELICKSFIRSENDINTLAILNKQLNLFHDIAIGTLNSCYNTDVELTLKLLVKPIPEYSGITIISWALFAENQHFIAHAASQLLINNIWMGSLSPQNSAFALMLSAVVPFLIYPMITFDSDVKMKMKSSESKQIKRSIIKKQESEKKNHIRKSESVCKISYVTFLMIYSIMLLTQFETNPSILEYVIIGWVITLLFEEIRQVAFDNSTELLSRKARLASYLNDVWNILDVIIVVTFTIAVIFRFILVLFVWSRVIYATNLVIFYLRILSVFSIHKQLGPKVVMIGRMFIDLSFFMLILFVFIVAYGVALQSTLYPNSTLDVKLVQKVLRVSYWQMYGELFLDELEGKQTCTNQTSLVTSSLPRCVDPSVNWLTPIMLGLYILITQVLMFNLVIAMFSYTFSKIQDNTDLHWHFSRFQLIKEYHNKPKIPPPIIILTFFKNSLKFIYKKCCKNSTARESHFVRYYNETETSQIDTFENLNATLKRNARAVDWIIQSMIEKGAGNKQSLPDLKDVDHKRMIEKELYDKNMTEQLEKFKNELMEELNLHTKSRTPIYPSISHEVIYRTCVPNKYVNWNKKFQNYDPVYYTDQFLTYSKSPKVDPEINLKAKIMTNILFNKMDTNHNVDRNSFIGEYFFQNNYPINPKGRTGMTGRGILFRWGPNHVSNCIITRCKINKDNEIEKIKDKQLLEFMIVERRDNGELAIPEFFINTKNIIEMNKNKFIREIYSQYISDDKFNEKINSLFKNNKEIYRGYSDDPRNTDNAWIETAAYHYHDEDNVLDEFQVILKPSQEYNNVKWEIINSKFELFASHRNLCKKVAQNLDAHF</sequence>
<dbReference type="Proteomes" id="UP000078046">
    <property type="component" value="Unassembled WGS sequence"/>
</dbReference>
<protein>
    <recommendedName>
        <fullName evidence="19">Transient receptor potential cation channel subfamily M member 2</fullName>
    </recommendedName>
</protein>
<dbReference type="GO" id="GO:0005886">
    <property type="term" value="C:plasma membrane"/>
    <property type="evidence" value="ECO:0007669"/>
    <property type="project" value="UniProtKB-SubCell"/>
</dbReference>
<keyword evidence="5" id="KW-0109">Calcium transport</keyword>
<keyword evidence="3" id="KW-0813">Transport</keyword>
<evidence type="ECO:0000256" key="12">
    <source>
        <dbReference type="ARBA" id="ARBA00023303"/>
    </source>
</evidence>
<evidence type="ECO:0000259" key="14">
    <source>
        <dbReference type="Pfam" id="PF00520"/>
    </source>
</evidence>
<evidence type="ECO:0000256" key="9">
    <source>
        <dbReference type="ARBA" id="ARBA00022989"/>
    </source>
</evidence>
<feature type="transmembrane region" description="Helical" evidence="13">
    <location>
        <begin position="755"/>
        <end position="775"/>
    </location>
</feature>
<keyword evidence="8" id="KW-0106">Calcium</keyword>
<feature type="transmembrane region" description="Helical" evidence="13">
    <location>
        <begin position="892"/>
        <end position="912"/>
    </location>
</feature>
<dbReference type="SUPFAM" id="SSF55811">
    <property type="entry name" value="Nudix"/>
    <property type="match status" value="1"/>
</dbReference>
<dbReference type="OrthoDB" id="310870at2759"/>
<evidence type="ECO:0000256" key="1">
    <source>
        <dbReference type="ARBA" id="ARBA00004651"/>
    </source>
</evidence>
<feature type="domain" description="Ion transport" evidence="14">
    <location>
        <begin position="762"/>
        <end position="1006"/>
    </location>
</feature>
<feature type="transmembrane region" description="Helical" evidence="13">
    <location>
        <begin position="823"/>
        <end position="847"/>
    </location>
</feature>
<proteinExistence type="inferred from homology"/>
<evidence type="ECO:0000259" key="16">
    <source>
        <dbReference type="Pfam" id="PF25508"/>
    </source>
</evidence>
<name>A0A177BBZ8_9BILA</name>
<feature type="transmembrane region" description="Helical" evidence="13">
    <location>
        <begin position="781"/>
        <end position="802"/>
    </location>
</feature>
<accession>A0A177BBZ8</accession>
<evidence type="ECO:0000256" key="2">
    <source>
        <dbReference type="ARBA" id="ARBA00009501"/>
    </source>
</evidence>
<dbReference type="InterPro" id="IPR041491">
    <property type="entry name" value="TRPM_SLOG"/>
</dbReference>
<dbReference type="Pfam" id="PF18139">
    <property type="entry name" value="LSDAT_euk"/>
    <property type="match status" value="1"/>
</dbReference>
<feature type="transmembrane region" description="Helical" evidence="13">
    <location>
        <begin position="976"/>
        <end position="999"/>
    </location>
</feature>
<evidence type="ECO:0000256" key="6">
    <source>
        <dbReference type="ARBA" id="ARBA00022673"/>
    </source>
</evidence>
<dbReference type="CDD" id="cd03670">
    <property type="entry name" value="NUDIX_ADPRase_Nudt9"/>
    <property type="match status" value="1"/>
</dbReference>
<keyword evidence="6" id="KW-0107">Calcium channel</keyword>
<comment type="similarity">
    <text evidence="2">Belongs to the transient receptor (TC 1.A.4) family. LTrpC subfamily. TRPM2 sub-subfamily.</text>
</comment>
<evidence type="ECO:0000256" key="11">
    <source>
        <dbReference type="ARBA" id="ARBA00023136"/>
    </source>
</evidence>
<dbReference type="PANTHER" id="PTHR13800:SF12">
    <property type="entry name" value="TRANSIENT RECEPTOR POTENTIAL CATION CHANNEL SUBFAMILY M MEMBER-LIKE 2"/>
    <property type="match status" value="1"/>
</dbReference>
<dbReference type="Pfam" id="PF25508">
    <property type="entry name" value="TRPM2"/>
    <property type="match status" value="1"/>
</dbReference>
<feature type="domain" description="TRPM-like" evidence="16">
    <location>
        <begin position="429"/>
        <end position="677"/>
    </location>
</feature>
<dbReference type="InterPro" id="IPR050927">
    <property type="entry name" value="TRPM"/>
</dbReference>
<keyword evidence="9 13" id="KW-1133">Transmembrane helix</keyword>
<dbReference type="InterPro" id="IPR015797">
    <property type="entry name" value="NUDIX_hydrolase-like_dom_sf"/>
</dbReference>
<keyword evidence="12" id="KW-0407">Ion channel</keyword>
<keyword evidence="7 13" id="KW-0812">Transmembrane</keyword>
<dbReference type="SUPFAM" id="SSF102405">
    <property type="entry name" value="MCP/YpsA-like"/>
    <property type="match status" value="1"/>
</dbReference>
<dbReference type="Pfam" id="PF00520">
    <property type="entry name" value="Ion_trans"/>
    <property type="match status" value="1"/>
</dbReference>
<keyword evidence="10" id="KW-0406">Ion transport</keyword>
<dbReference type="PANTHER" id="PTHR13800">
    <property type="entry name" value="TRANSIENT RECEPTOR POTENTIAL CATION CHANNEL, SUBFAMILY M, MEMBER 6"/>
    <property type="match status" value="1"/>
</dbReference>
<organism evidence="17 18">
    <name type="scientific">Intoshia linei</name>
    <dbReference type="NCBI Taxonomy" id="1819745"/>
    <lineage>
        <taxon>Eukaryota</taxon>
        <taxon>Metazoa</taxon>
        <taxon>Spiralia</taxon>
        <taxon>Lophotrochozoa</taxon>
        <taxon>Mesozoa</taxon>
        <taxon>Orthonectida</taxon>
        <taxon>Rhopaluridae</taxon>
        <taxon>Intoshia</taxon>
    </lineage>
</organism>
<evidence type="ECO:0008006" key="19">
    <source>
        <dbReference type="Google" id="ProtNLM"/>
    </source>
</evidence>
<comment type="caution">
    <text evidence="17">The sequence shown here is derived from an EMBL/GenBank/DDBJ whole genome shotgun (WGS) entry which is preliminary data.</text>
</comment>
<keyword evidence="4" id="KW-1003">Cell membrane</keyword>
<comment type="subcellular location">
    <subcellularLocation>
        <location evidence="1">Cell membrane</location>
        <topology evidence="1">Multi-pass membrane protein</topology>
    </subcellularLocation>
</comment>
<evidence type="ECO:0000256" key="13">
    <source>
        <dbReference type="SAM" id="Phobius"/>
    </source>
</evidence>
<evidence type="ECO:0000256" key="4">
    <source>
        <dbReference type="ARBA" id="ARBA00022475"/>
    </source>
</evidence>
<keyword evidence="11 13" id="KW-0472">Membrane</keyword>
<dbReference type="Pfam" id="PF25969">
    <property type="entry name" value="NUDT9_N"/>
    <property type="match status" value="1"/>
</dbReference>
<evidence type="ECO:0000256" key="5">
    <source>
        <dbReference type="ARBA" id="ARBA00022568"/>
    </source>
</evidence>
<gene>
    <name evidence="17" type="ORF">A3Q56_00397</name>
</gene>
<feature type="domain" description="TRPM SLOG" evidence="15">
    <location>
        <begin position="93"/>
        <end position="341"/>
    </location>
</feature>
<dbReference type="GO" id="GO:0099604">
    <property type="term" value="F:ligand-gated calcium channel activity"/>
    <property type="evidence" value="ECO:0007669"/>
    <property type="project" value="TreeGrafter"/>
</dbReference>
<evidence type="ECO:0000256" key="8">
    <source>
        <dbReference type="ARBA" id="ARBA00022837"/>
    </source>
</evidence>
<evidence type="ECO:0000256" key="10">
    <source>
        <dbReference type="ARBA" id="ARBA00023065"/>
    </source>
</evidence>
<dbReference type="Gene3D" id="3.90.79.10">
    <property type="entry name" value="Nucleoside Triphosphate Pyrophosphohydrolase"/>
    <property type="match status" value="1"/>
</dbReference>
<evidence type="ECO:0000313" key="18">
    <source>
        <dbReference type="Proteomes" id="UP000078046"/>
    </source>
</evidence>
<feature type="transmembrane region" description="Helical" evidence="13">
    <location>
        <begin position="698"/>
        <end position="717"/>
    </location>
</feature>
<evidence type="ECO:0000256" key="3">
    <source>
        <dbReference type="ARBA" id="ARBA00022448"/>
    </source>
</evidence>
<dbReference type="EMBL" id="LWCA01000019">
    <property type="protein sequence ID" value="OAF71847.1"/>
    <property type="molecule type" value="Genomic_DNA"/>
</dbReference>
<reference evidence="17 18" key="1">
    <citation type="submission" date="2016-04" db="EMBL/GenBank/DDBJ databases">
        <title>The genome of Intoshia linei affirms orthonectids as highly simplified spiralians.</title>
        <authorList>
            <person name="Mikhailov K.V."/>
            <person name="Slusarev G.S."/>
            <person name="Nikitin M.A."/>
            <person name="Logacheva M.D."/>
            <person name="Penin A."/>
            <person name="Aleoshin V."/>
            <person name="Panchin Y.V."/>
        </authorList>
    </citation>
    <scope>NUCLEOTIDE SEQUENCE [LARGE SCALE GENOMIC DNA]</scope>
    <source>
        <strain evidence="17">Intl2013</strain>
        <tissue evidence="17">Whole animal</tissue>
    </source>
</reference>
<dbReference type="InterPro" id="IPR057366">
    <property type="entry name" value="TRPM-like"/>
</dbReference>
<evidence type="ECO:0000313" key="17">
    <source>
        <dbReference type="EMBL" id="OAF71847.1"/>
    </source>
</evidence>
<evidence type="ECO:0000259" key="15">
    <source>
        <dbReference type="Pfam" id="PF18139"/>
    </source>
</evidence>